<gene>
    <name evidence="1" type="ORF">EVA_01496</name>
</gene>
<accession>J9H314</accession>
<reference evidence="1" key="1">
    <citation type="journal article" date="2012" name="PLoS ONE">
        <title>Gene sets for utilization of primary and secondary nutrition supplies in the distal gut of endangered iberian lynx.</title>
        <authorList>
            <person name="Alcaide M."/>
            <person name="Messina E."/>
            <person name="Richter M."/>
            <person name="Bargiela R."/>
            <person name="Peplies J."/>
            <person name="Huws S.A."/>
            <person name="Newbold C.J."/>
            <person name="Golyshin P.N."/>
            <person name="Simon M.A."/>
            <person name="Lopez G."/>
            <person name="Yakimov M.M."/>
            <person name="Ferrer M."/>
        </authorList>
    </citation>
    <scope>NUCLEOTIDE SEQUENCE</scope>
</reference>
<sequence length="38" mass="4576">MLVLDFGLLLRSVWFNSIDKHHGSFEWTDSMLRMAQFF</sequence>
<evidence type="ECO:0000313" key="1">
    <source>
        <dbReference type="EMBL" id="EJX10318.1"/>
    </source>
</evidence>
<name>J9H314_9ZZZZ</name>
<organism evidence="1">
    <name type="scientific">gut metagenome</name>
    <dbReference type="NCBI Taxonomy" id="749906"/>
    <lineage>
        <taxon>unclassified sequences</taxon>
        <taxon>metagenomes</taxon>
        <taxon>organismal metagenomes</taxon>
    </lineage>
</organism>
<protein>
    <submittedName>
        <fullName evidence="1">Uncharacterized protein</fullName>
    </submittedName>
</protein>
<dbReference type="EMBL" id="AMCI01000208">
    <property type="protein sequence ID" value="EJX10318.1"/>
    <property type="molecule type" value="Genomic_DNA"/>
</dbReference>
<proteinExistence type="predicted"/>
<dbReference type="AlphaFoldDB" id="J9H314"/>
<comment type="caution">
    <text evidence="1">The sequence shown here is derived from an EMBL/GenBank/DDBJ whole genome shotgun (WGS) entry which is preliminary data.</text>
</comment>